<evidence type="ECO:0000313" key="1">
    <source>
        <dbReference type="EMBL" id="MFB9952437.1"/>
    </source>
</evidence>
<organism evidence="1 2">
    <name type="scientific">Rhizobium puerariae</name>
    <dbReference type="NCBI Taxonomy" id="1585791"/>
    <lineage>
        <taxon>Bacteria</taxon>
        <taxon>Pseudomonadati</taxon>
        <taxon>Pseudomonadota</taxon>
        <taxon>Alphaproteobacteria</taxon>
        <taxon>Hyphomicrobiales</taxon>
        <taxon>Rhizobiaceae</taxon>
        <taxon>Rhizobium/Agrobacterium group</taxon>
        <taxon>Rhizobium</taxon>
    </lineage>
</organism>
<dbReference type="EMBL" id="JBHMAA010000033">
    <property type="protein sequence ID" value="MFB9952437.1"/>
    <property type="molecule type" value="Genomic_DNA"/>
</dbReference>
<accession>A0ABV6APG9</accession>
<reference evidence="1 2" key="1">
    <citation type="submission" date="2024-09" db="EMBL/GenBank/DDBJ databases">
        <authorList>
            <person name="Sun Q."/>
            <person name="Mori K."/>
        </authorList>
    </citation>
    <scope>NUCLEOTIDE SEQUENCE [LARGE SCALE GENOMIC DNA]</scope>
    <source>
        <strain evidence="1 2">TBRC 4938</strain>
    </source>
</reference>
<protein>
    <submittedName>
        <fullName evidence="1">Uncharacterized protein</fullName>
    </submittedName>
</protein>
<dbReference type="RefSeq" id="WP_377265240.1">
    <property type="nucleotide sequence ID" value="NZ_JBHMAA010000033.1"/>
</dbReference>
<keyword evidence="2" id="KW-1185">Reference proteome</keyword>
<comment type="caution">
    <text evidence="1">The sequence shown here is derived from an EMBL/GenBank/DDBJ whole genome shotgun (WGS) entry which is preliminary data.</text>
</comment>
<name>A0ABV6APG9_9HYPH</name>
<dbReference type="Proteomes" id="UP001589692">
    <property type="component" value="Unassembled WGS sequence"/>
</dbReference>
<gene>
    <name evidence="1" type="ORF">ACFFP0_26640</name>
</gene>
<proteinExistence type="predicted"/>
<evidence type="ECO:0000313" key="2">
    <source>
        <dbReference type="Proteomes" id="UP001589692"/>
    </source>
</evidence>
<sequence>MVSVRLLAFLLILVFGWSNQALAEGRLSKEIRQSGIAATRDRLRAAASLPDDEKFGLGGLEMLAAVEQALQSRWKVGLSEDLGWLPLMRLPIPENPAPEPFDAAIVSQIFRQAVTGAGAAETYLSQIPDDSNFKLEVDTADLWFDINANGKRDAGESFAEVMGLASPADIQQPANPGETPSIPSIVIRFDLADAHWLRAYAHLIAGIGETVLAYDPTDAIRNVVQSRTRIAELGAIRSSGMFDFAGIADMVAIVKNALDQQPDKPALARAHGHLLAMVTENRAFWRFAEAEADNDAEWIPNARQTSALGLEFPQRTADLWLGVLADMEALLEGRLLAPYWQLGDQAGINVKRMFLEPGPVDLVNWIQGQDALRYAENGPVMTLDSWDAFEDMLMGDALMYAIILN</sequence>